<dbReference type="Proteomes" id="UP000004349">
    <property type="component" value="Unassembled WGS sequence"/>
</dbReference>
<accession>F9RW59</accession>
<dbReference type="EMBL" id="AFWE01000230">
    <property type="protein sequence ID" value="EGU29034.1"/>
    <property type="molecule type" value="Genomic_DNA"/>
</dbReference>
<evidence type="ECO:0000313" key="2">
    <source>
        <dbReference type="Proteomes" id="UP000004349"/>
    </source>
</evidence>
<proteinExistence type="predicted"/>
<protein>
    <recommendedName>
        <fullName evidence="3">Transposase</fullName>
    </recommendedName>
</protein>
<sequence>METRQTKQAREPRIFSDLAIDTTGLKVYGEGEGEWKVKKHGIDGKCRV</sequence>
<gene>
    <name evidence="1" type="ORF">VIS19158_09382</name>
</gene>
<reference evidence="1 2" key="1">
    <citation type="journal article" date="2012" name="Int. J. Syst. Evol. Microbiol.">
        <title>Vibrio caribbeanicus sp. nov., isolated from the marine sponge Scleritoderma cyanea.</title>
        <authorList>
            <person name="Hoffmann M."/>
            <person name="Monday S.R."/>
            <person name="Allard M.W."/>
            <person name="Strain E.A."/>
            <person name="Whittaker P."/>
            <person name="Naum M."/>
            <person name="McCarthy P.J."/>
            <person name="Lopez J.V."/>
            <person name="Fischer M."/>
            <person name="Brown E.W."/>
        </authorList>
    </citation>
    <scope>NUCLEOTIDE SEQUENCE [LARGE SCALE GENOMIC DNA]</scope>
    <source>
        <strain evidence="1 2">LMG 19158</strain>
    </source>
</reference>
<name>F9RW59_9VIBR</name>
<dbReference type="AlphaFoldDB" id="F9RW59"/>
<evidence type="ECO:0008006" key="3">
    <source>
        <dbReference type="Google" id="ProtNLM"/>
    </source>
</evidence>
<comment type="caution">
    <text evidence="1">The sequence shown here is derived from an EMBL/GenBank/DDBJ whole genome shotgun (WGS) entry which is preliminary data.</text>
</comment>
<organism evidence="1 2">
    <name type="scientific">Vibrio scophthalmi LMG 19158</name>
    <dbReference type="NCBI Taxonomy" id="870967"/>
    <lineage>
        <taxon>Bacteria</taxon>
        <taxon>Pseudomonadati</taxon>
        <taxon>Pseudomonadota</taxon>
        <taxon>Gammaproteobacteria</taxon>
        <taxon>Vibrionales</taxon>
        <taxon>Vibrionaceae</taxon>
        <taxon>Vibrio</taxon>
    </lineage>
</organism>
<evidence type="ECO:0000313" key="1">
    <source>
        <dbReference type="EMBL" id="EGU29034.1"/>
    </source>
</evidence>